<protein>
    <submittedName>
        <fullName evidence="8">TonB family C-terminal domain-containing protein</fullName>
    </submittedName>
</protein>
<evidence type="ECO:0000259" key="7">
    <source>
        <dbReference type="PROSITE" id="PS52015"/>
    </source>
</evidence>
<evidence type="ECO:0000256" key="2">
    <source>
        <dbReference type="ARBA" id="ARBA00022692"/>
    </source>
</evidence>
<dbReference type="OrthoDB" id="9803361at2"/>
<dbReference type="GO" id="GO:0016020">
    <property type="term" value="C:membrane"/>
    <property type="evidence" value="ECO:0007669"/>
    <property type="project" value="UniProtKB-SubCell"/>
</dbReference>
<evidence type="ECO:0000256" key="3">
    <source>
        <dbReference type="ARBA" id="ARBA00022989"/>
    </source>
</evidence>
<feature type="region of interest" description="Disordered" evidence="5">
    <location>
        <begin position="107"/>
        <end position="156"/>
    </location>
</feature>
<dbReference type="InterPro" id="IPR037682">
    <property type="entry name" value="TonB_C"/>
</dbReference>
<dbReference type="Gene3D" id="3.30.1150.10">
    <property type="match status" value="1"/>
</dbReference>
<keyword evidence="2 6" id="KW-0812">Transmembrane</keyword>
<evidence type="ECO:0000313" key="8">
    <source>
        <dbReference type="EMBL" id="SFB70711.1"/>
    </source>
</evidence>
<keyword evidence="3 6" id="KW-1133">Transmembrane helix</keyword>
<accession>A0A1I1D6Z3</accession>
<evidence type="ECO:0000256" key="4">
    <source>
        <dbReference type="ARBA" id="ARBA00023136"/>
    </source>
</evidence>
<keyword evidence="9" id="KW-1185">Reference proteome</keyword>
<evidence type="ECO:0000256" key="1">
    <source>
        <dbReference type="ARBA" id="ARBA00004167"/>
    </source>
</evidence>
<feature type="compositionally biased region" description="Polar residues" evidence="5">
    <location>
        <begin position="141"/>
        <end position="150"/>
    </location>
</feature>
<evidence type="ECO:0000256" key="5">
    <source>
        <dbReference type="SAM" id="MobiDB-lite"/>
    </source>
</evidence>
<comment type="subcellular location">
    <subcellularLocation>
        <location evidence="1">Membrane</location>
        <topology evidence="1">Single-pass membrane protein</topology>
    </subcellularLocation>
</comment>
<dbReference type="RefSeq" id="WP_092317835.1">
    <property type="nucleotide sequence ID" value="NZ_FOKY01000001.1"/>
</dbReference>
<feature type="domain" description="TonB C-terminal" evidence="7">
    <location>
        <begin position="192"/>
        <end position="284"/>
    </location>
</feature>
<dbReference type="STRING" id="34097.SAMN02745150_00373"/>
<dbReference type="SUPFAM" id="SSF74653">
    <property type="entry name" value="TolA/TonB C-terminal domain"/>
    <property type="match status" value="1"/>
</dbReference>
<dbReference type="GO" id="GO:0055085">
    <property type="term" value="P:transmembrane transport"/>
    <property type="evidence" value="ECO:0007669"/>
    <property type="project" value="InterPro"/>
</dbReference>
<dbReference type="Pfam" id="PF03544">
    <property type="entry name" value="TonB_C"/>
    <property type="match status" value="1"/>
</dbReference>
<name>A0A1I1D6Z3_BREAD</name>
<dbReference type="PROSITE" id="PS52015">
    <property type="entry name" value="TONB_CTD"/>
    <property type="match status" value="1"/>
</dbReference>
<gene>
    <name evidence="8" type="ORF">SAMN02745150_00373</name>
</gene>
<dbReference type="AlphaFoldDB" id="A0A1I1D6Z3"/>
<keyword evidence="4 6" id="KW-0472">Membrane</keyword>
<dbReference type="EMBL" id="FOKY01000001">
    <property type="protein sequence ID" value="SFB70711.1"/>
    <property type="molecule type" value="Genomic_DNA"/>
</dbReference>
<dbReference type="InterPro" id="IPR006260">
    <property type="entry name" value="TonB/TolA_C"/>
</dbReference>
<proteinExistence type="predicted"/>
<dbReference type="Proteomes" id="UP000240042">
    <property type="component" value="Unassembled WGS sequence"/>
</dbReference>
<organism evidence="8 9">
    <name type="scientific">Brevinema andersonii</name>
    <dbReference type="NCBI Taxonomy" id="34097"/>
    <lineage>
        <taxon>Bacteria</taxon>
        <taxon>Pseudomonadati</taxon>
        <taxon>Spirochaetota</taxon>
        <taxon>Spirochaetia</taxon>
        <taxon>Brevinematales</taxon>
        <taxon>Brevinemataceae</taxon>
        <taxon>Brevinema</taxon>
    </lineage>
</organism>
<sequence length="284" mass="31992">MNGEKTKIFHLSEQSKKSALYLLLFLWLSLTVHMYIFWLMSLSPHLRSLIDFEKIPRQAVQNVILETRTETPTIDENASISDKNNVNSSLNFDSTKEKTYNYAPQNQAADLGQDGNDSGIPQEKASLKGKNQLEAGESASKKPTAQSQKQAGGGTTAPLLFDVSKPPLVNLYNNGRISVATEAKEYASYFIDMQKKIEKYHREFFPIYQYYQGLLKDGVVIVEYTIGRDGSVQDARIVSSFGSDTVDNASLNSIIFARNFGPLPEELAKEEEVKIRFHFIYLAR</sequence>
<evidence type="ECO:0000256" key="6">
    <source>
        <dbReference type="SAM" id="Phobius"/>
    </source>
</evidence>
<reference evidence="9" key="1">
    <citation type="submission" date="2016-10" db="EMBL/GenBank/DDBJ databases">
        <authorList>
            <person name="Varghese N."/>
            <person name="Submissions S."/>
        </authorList>
    </citation>
    <scope>NUCLEOTIDE SEQUENCE [LARGE SCALE GENOMIC DNA]</scope>
    <source>
        <strain evidence="9">ATCC 43811</strain>
    </source>
</reference>
<evidence type="ECO:0000313" key="9">
    <source>
        <dbReference type="Proteomes" id="UP000240042"/>
    </source>
</evidence>
<dbReference type="NCBIfam" id="TIGR01352">
    <property type="entry name" value="tonB_Cterm"/>
    <property type="match status" value="1"/>
</dbReference>
<feature type="transmembrane region" description="Helical" evidence="6">
    <location>
        <begin position="20"/>
        <end position="40"/>
    </location>
</feature>